<dbReference type="Gene3D" id="2.40.30.200">
    <property type="match status" value="1"/>
</dbReference>
<feature type="region of interest" description="Disordered" evidence="1">
    <location>
        <begin position="559"/>
        <end position="582"/>
    </location>
</feature>
<keyword evidence="4" id="KW-1185">Reference proteome</keyword>
<organism evidence="3 4">
    <name type="scientific">Pediococcus inopinatus</name>
    <dbReference type="NCBI Taxonomy" id="114090"/>
    <lineage>
        <taxon>Bacteria</taxon>
        <taxon>Bacillati</taxon>
        <taxon>Bacillota</taxon>
        <taxon>Bacilli</taxon>
        <taxon>Lactobacillales</taxon>
        <taxon>Lactobacillaceae</taxon>
        <taxon>Pediococcus</taxon>
    </lineage>
</organism>
<gene>
    <name evidence="3" type="ORF">N6G96_05980</name>
</gene>
<dbReference type="InterPro" id="IPR006520">
    <property type="entry name" value="Dit_BPSPP_N"/>
</dbReference>
<evidence type="ECO:0000313" key="4">
    <source>
        <dbReference type="Proteomes" id="UP001302696"/>
    </source>
</evidence>
<protein>
    <submittedName>
        <fullName evidence="3">Phage tail family protein</fullName>
    </submittedName>
</protein>
<name>A0ABZ0Q1N9_9LACO</name>
<feature type="domain" description="Siphovirus-type tail component RIFT-related" evidence="2">
    <location>
        <begin position="28"/>
        <end position="110"/>
    </location>
</feature>
<sequence>MITGQGEFIFDGINSRTDLDIVTAQISKPISPEITNSSQPVPARYGVINLGNSYGAKTVNITITVMANTREELAEKSHNLANAFIRPNDEGAVYSMIFPDEPDVEYYGIFTEIPELTPVQKGVWDSTTTLKFYMPDPRGYMPQQTVQVTDEPFEFTPAGTGETAPVYRLTLHKDVNEIGMALASNDDNYVDIGMDQSVDDDGNVADNEPLMVSDPCNTLAQTSWVAAKTAPFDISGTIAGTFMSNTESISVKRNPNNSTAMYDYGDVSYKGWTGPMIIHQALTNTLSDMDHVFRMHHEKNYFRGMSKAEAYWMDGDSKCVARFYIQDGAQGNATKLYVYFGPSGHEVKVYAGTLNLKNGKNKKDTVTVIKKGTKVTYTGKGKKKKKKTTTIYYPKKIEITDYENTDYYNKCLLQFHTRKIGRRIVLSINKCDIKTGKTGAYIMKNKVINLPAASDFNYSTLAFRAAKHNITEDSTNPKTNKPNKLYNYGFNAITSYAVHAINNGGNTEAVPQIIAHKDDQVIIDCETNQATLISGANVTSLNKYVAWGSNFPSLQGGQTERIGFSPSGDDADIEFDYRPTYR</sequence>
<evidence type="ECO:0000313" key="3">
    <source>
        <dbReference type="EMBL" id="WPC20857.1"/>
    </source>
</evidence>
<proteinExistence type="predicted"/>
<reference evidence="4" key="1">
    <citation type="submission" date="2024-06" db="EMBL/GenBank/DDBJ databases">
        <authorList>
            <person name="Chang H.C."/>
            <person name="Mun S.Y."/>
        </authorList>
    </citation>
    <scope>NUCLEOTIDE SEQUENCE [LARGE SCALE GENOMIC DNA]</scope>
    <source>
        <strain evidence="4">KT1</strain>
    </source>
</reference>
<dbReference type="Pfam" id="PF05709">
    <property type="entry name" value="Sipho_tail"/>
    <property type="match status" value="1"/>
</dbReference>
<dbReference type="RefSeq" id="WP_323708945.1">
    <property type="nucleotide sequence ID" value="NZ_CP104778.1"/>
</dbReference>
<dbReference type="EMBL" id="CP104778">
    <property type="protein sequence ID" value="WPC20857.1"/>
    <property type="molecule type" value="Genomic_DNA"/>
</dbReference>
<accession>A0ABZ0Q1N9</accession>
<dbReference type="Proteomes" id="UP001302696">
    <property type="component" value="Chromosome"/>
</dbReference>
<evidence type="ECO:0000259" key="2">
    <source>
        <dbReference type="Pfam" id="PF05709"/>
    </source>
</evidence>
<evidence type="ECO:0000256" key="1">
    <source>
        <dbReference type="SAM" id="MobiDB-lite"/>
    </source>
</evidence>
<dbReference type="InterPro" id="IPR008841">
    <property type="entry name" value="Siphovirus-type_tail_N"/>
</dbReference>
<dbReference type="NCBIfam" id="TIGR01633">
    <property type="entry name" value="phi3626_gp14_N"/>
    <property type="match status" value="1"/>
</dbReference>